<dbReference type="EMBL" id="CZRL01000120">
    <property type="protein sequence ID" value="CUS55034.1"/>
    <property type="molecule type" value="Genomic_DNA"/>
</dbReference>
<protein>
    <recommendedName>
        <fullName evidence="2">Aspartate/glutamate racemase family protein</fullName>
    </recommendedName>
</protein>
<name>A0A160TY59_9ZZZZ</name>
<reference evidence="1" key="1">
    <citation type="submission" date="2015-10" db="EMBL/GenBank/DDBJ databases">
        <authorList>
            <person name="Gilbert D.G."/>
        </authorList>
    </citation>
    <scope>NUCLEOTIDE SEQUENCE</scope>
</reference>
<sequence length="257" mass="27828">MSNSANTQHQFAQGGKTVYGASIGILMLDTVFPRIPGDFGNAATWPFPVMYRIVHGASPHRVVRERADGLLDAFIESGKQLVADGADGLTTTCGFLSLFQEELARAVDVPVAASSLMQVPTVQKLLPSGKRVGVMTVSRENLTPDHLAAAGAPLDTPIAGTETGREFFHFIMENRPRMDVNACRLDLLDAGRQLVSDHPDVGAVVLECTNMGPYAPELRRELGIPIFSGISFISWFQSGLLPREYNGITADPRHLAR</sequence>
<gene>
    <name evidence="1" type="ORF">MGWOODY_XGa2102</name>
</gene>
<accession>A0A160TY59</accession>
<proteinExistence type="predicted"/>
<evidence type="ECO:0008006" key="2">
    <source>
        <dbReference type="Google" id="ProtNLM"/>
    </source>
</evidence>
<dbReference type="AlphaFoldDB" id="A0A160TY59"/>
<dbReference type="NCBIfam" id="NF005679">
    <property type="entry name" value="PRK07475.1"/>
    <property type="match status" value="1"/>
</dbReference>
<organism evidence="1">
    <name type="scientific">hydrothermal vent metagenome</name>
    <dbReference type="NCBI Taxonomy" id="652676"/>
    <lineage>
        <taxon>unclassified sequences</taxon>
        <taxon>metagenomes</taxon>
        <taxon>ecological metagenomes</taxon>
    </lineage>
</organism>
<evidence type="ECO:0000313" key="1">
    <source>
        <dbReference type="EMBL" id="CUS55034.1"/>
    </source>
</evidence>